<evidence type="ECO:0000256" key="1">
    <source>
        <dbReference type="ARBA" id="ARBA00001412"/>
    </source>
</evidence>
<sequence length="671" mass="75964">MQHPLPGHILYGGDYNPEQWSEDVWLEDMRLMKLANVNMVSINIFSWALLEPKPGHYHFEQLDRIMDLLHEHGIAADLATATASPPTWMSRLYPSMLPVTREGIRMSHGSRQHYCPNSPDFRRKSAELVQLLAERYAKHPALKMWHLNNEYGCHTAQCYCDNCAEAFRVWLQERYNSLEAVNATWGTNFWSQRYYEWEDILPPRITPAQNNPGQTLDYWRFMNDSLLGCYRIEEDILRAVTPNVPLTTNLMVAFKPVDVYDWAKQMDIVSFDMYPAPGTLPSWNALQHDLMRSAKEGQPHLVMEQSPSQVNWQPQNPHKRPGQMRLHSLQGVAHGADGILFFQWRQSKAGAEMFHSAVVTHESNEHNRIFQQAAQVGADLAHLSPVVTGASTQADVAILLDWENWWAVEYLPGPSDRLRYMEMIGRYYHAFHQQNVGIDIVKPESDLSKYRVVVAPLLHMLRSGVPQNLENFVDKGGTLLTTFFSGIVDENDHVGLDGYPAQLRKLLGIHVEEFDPLTPAMTNTLEIKEGSLAGSYPCELWGELIHTEGAHTIGVFGSDYYAQQPALTVNAFGAGRAYYLATQSTQELLDKLAQDLCQQANVTAVLPIDGDIEVARRITSTGESVYFLLNHTQQEQTVTLPQGNFTSILDEKAVSGQLTIPAIDVIVLKTR</sequence>
<dbReference type="Proteomes" id="UP000287171">
    <property type="component" value="Unassembled WGS sequence"/>
</dbReference>
<dbReference type="GO" id="GO:0009341">
    <property type="term" value="C:beta-galactosidase complex"/>
    <property type="evidence" value="ECO:0007669"/>
    <property type="project" value="InterPro"/>
</dbReference>
<evidence type="ECO:0000256" key="7">
    <source>
        <dbReference type="PIRSR" id="PIRSR001084-1"/>
    </source>
</evidence>
<dbReference type="OrthoDB" id="9800974at2"/>
<feature type="active site" description="Nucleophile" evidence="7">
    <location>
        <position position="304"/>
    </location>
</feature>
<evidence type="ECO:0000256" key="9">
    <source>
        <dbReference type="PIRSR" id="PIRSR001084-3"/>
    </source>
</evidence>
<comment type="caution">
    <text evidence="13">The sequence shown here is derived from an EMBL/GenBank/DDBJ whole genome shotgun (WGS) entry which is preliminary data.</text>
</comment>
<dbReference type="Pfam" id="PF08533">
    <property type="entry name" value="Glyco_hydro_42C"/>
    <property type="match status" value="1"/>
</dbReference>
<evidence type="ECO:0000256" key="5">
    <source>
        <dbReference type="ARBA" id="ARBA00023295"/>
    </source>
</evidence>
<evidence type="ECO:0000313" key="13">
    <source>
        <dbReference type="EMBL" id="GCE24780.1"/>
    </source>
</evidence>
<evidence type="ECO:0000256" key="2">
    <source>
        <dbReference type="ARBA" id="ARBA00005940"/>
    </source>
</evidence>
<name>A0A402B0B2_9CHLR</name>
<feature type="binding site" evidence="9">
    <location>
        <position position="160"/>
    </location>
    <ligand>
        <name>Zn(2+)</name>
        <dbReference type="ChEBI" id="CHEBI:29105"/>
    </ligand>
</feature>
<accession>A0A402B0B2</accession>
<dbReference type="GO" id="GO:0006012">
    <property type="term" value="P:galactose metabolic process"/>
    <property type="evidence" value="ECO:0007669"/>
    <property type="project" value="InterPro"/>
</dbReference>
<dbReference type="PIRSF" id="PIRSF001084">
    <property type="entry name" value="B-galactosidase"/>
    <property type="match status" value="1"/>
</dbReference>
<evidence type="ECO:0000256" key="4">
    <source>
        <dbReference type="ARBA" id="ARBA00022801"/>
    </source>
</evidence>
<dbReference type="Pfam" id="PF08532">
    <property type="entry name" value="Glyco_hydro_42M"/>
    <property type="match status" value="1"/>
</dbReference>
<dbReference type="InterPro" id="IPR013738">
    <property type="entry name" value="Beta_galactosidase_Trimer"/>
</dbReference>
<feature type="binding site" evidence="9">
    <location>
        <position position="163"/>
    </location>
    <ligand>
        <name>Zn(2+)</name>
        <dbReference type="ChEBI" id="CHEBI:29105"/>
    </ligand>
</feature>
<dbReference type="EMBL" id="BIFT01000001">
    <property type="protein sequence ID" value="GCE24780.1"/>
    <property type="molecule type" value="Genomic_DNA"/>
</dbReference>
<dbReference type="AlphaFoldDB" id="A0A402B0B2"/>
<keyword evidence="9" id="KW-0479">Metal-binding</keyword>
<dbReference type="Gene3D" id="3.40.50.880">
    <property type="match status" value="1"/>
</dbReference>
<dbReference type="RefSeq" id="WP_126625451.1">
    <property type="nucleotide sequence ID" value="NZ_BIFT01000001.1"/>
</dbReference>
<evidence type="ECO:0000259" key="12">
    <source>
        <dbReference type="Pfam" id="PF08533"/>
    </source>
</evidence>
<feature type="domain" description="Beta-galactosidase C-terminal" evidence="12">
    <location>
        <begin position="612"/>
        <end position="669"/>
    </location>
</feature>
<feature type="active site" description="Proton donor" evidence="7">
    <location>
        <position position="150"/>
    </location>
</feature>
<evidence type="ECO:0000313" key="14">
    <source>
        <dbReference type="Proteomes" id="UP000287171"/>
    </source>
</evidence>
<dbReference type="CDD" id="cd03143">
    <property type="entry name" value="A4_beta-galactosidase_middle_domain"/>
    <property type="match status" value="1"/>
</dbReference>
<comment type="similarity">
    <text evidence="2 6">Belongs to the glycosyl hydrolase 42 family.</text>
</comment>
<dbReference type="InterPro" id="IPR029062">
    <property type="entry name" value="Class_I_gatase-like"/>
</dbReference>
<dbReference type="GO" id="GO:0046872">
    <property type="term" value="F:metal ion binding"/>
    <property type="evidence" value="ECO:0007669"/>
    <property type="project" value="UniProtKB-KW"/>
</dbReference>
<feature type="domain" description="Glycoside hydrolase family 42 N-terminal" evidence="10">
    <location>
        <begin position="14"/>
        <end position="382"/>
    </location>
</feature>
<dbReference type="InterPro" id="IPR013780">
    <property type="entry name" value="Glyco_hydro_b"/>
</dbReference>
<feature type="binding site" evidence="9">
    <location>
        <position position="115"/>
    </location>
    <ligand>
        <name>Zn(2+)</name>
        <dbReference type="ChEBI" id="CHEBI:29105"/>
    </ligand>
</feature>
<evidence type="ECO:0000256" key="8">
    <source>
        <dbReference type="PIRSR" id="PIRSR001084-2"/>
    </source>
</evidence>
<feature type="binding site" evidence="8">
    <location>
        <position position="149"/>
    </location>
    <ligand>
        <name>substrate</name>
    </ligand>
</feature>
<dbReference type="InterPro" id="IPR013529">
    <property type="entry name" value="Glyco_hydro_42_N"/>
</dbReference>
<dbReference type="Gene3D" id="3.20.20.80">
    <property type="entry name" value="Glycosidases"/>
    <property type="match status" value="1"/>
</dbReference>
<comment type="catalytic activity">
    <reaction evidence="1 6">
        <text>Hydrolysis of terminal non-reducing beta-D-galactose residues in beta-D-galactosides.</text>
        <dbReference type="EC" id="3.2.1.23"/>
    </reaction>
</comment>
<dbReference type="SUPFAM" id="SSF51445">
    <property type="entry name" value="(Trans)glycosidases"/>
    <property type="match status" value="1"/>
</dbReference>
<keyword evidence="9" id="KW-0862">Zinc</keyword>
<evidence type="ECO:0000259" key="10">
    <source>
        <dbReference type="Pfam" id="PF02449"/>
    </source>
</evidence>
<evidence type="ECO:0000256" key="3">
    <source>
        <dbReference type="ARBA" id="ARBA00012756"/>
    </source>
</evidence>
<dbReference type="PANTHER" id="PTHR36447">
    <property type="entry name" value="BETA-GALACTOSIDASE GANA"/>
    <property type="match status" value="1"/>
</dbReference>
<dbReference type="SUPFAM" id="SSF52317">
    <property type="entry name" value="Class I glutamine amidotransferase-like"/>
    <property type="match status" value="1"/>
</dbReference>
<keyword evidence="5 6" id="KW-0326">Glycosidase</keyword>
<dbReference type="InterPro" id="IPR013739">
    <property type="entry name" value="Beta_galactosidase_C"/>
</dbReference>
<organism evidence="13 14">
    <name type="scientific">Dictyobacter alpinus</name>
    <dbReference type="NCBI Taxonomy" id="2014873"/>
    <lineage>
        <taxon>Bacteria</taxon>
        <taxon>Bacillati</taxon>
        <taxon>Chloroflexota</taxon>
        <taxon>Ktedonobacteria</taxon>
        <taxon>Ktedonobacterales</taxon>
        <taxon>Dictyobacteraceae</taxon>
        <taxon>Dictyobacter</taxon>
    </lineage>
</organism>
<keyword evidence="14" id="KW-1185">Reference proteome</keyword>
<dbReference type="Pfam" id="PF02449">
    <property type="entry name" value="Glyco_hydro_42"/>
    <property type="match status" value="1"/>
</dbReference>
<dbReference type="Gene3D" id="2.60.40.1180">
    <property type="entry name" value="Golgi alpha-mannosidase II"/>
    <property type="match status" value="1"/>
</dbReference>
<feature type="binding site" evidence="8">
    <location>
        <position position="312"/>
    </location>
    <ligand>
        <name>substrate</name>
    </ligand>
</feature>
<dbReference type="InterPro" id="IPR017853">
    <property type="entry name" value="GH"/>
</dbReference>
<gene>
    <name evidence="13" type="ORF">KDA_02640</name>
</gene>
<keyword evidence="4 6" id="KW-0378">Hydrolase</keyword>
<reference evidence="14" key="1">
    <citation type="submission" date="2018-12" db="EMBL/GenBank/DDBJ databases">
        <title>Tengunoibacter tsumagoiensis gen. nov., sp. nov., Dictyobacter kobayashii sp. nov., D. alpinus sp. nov., and D. joshuensis sp. nov. and description of Dictyobacteraceae fam. nov. within the order Ktedonobacterales isolated from Tengu-no-mugimeshi.</title>
        <authorList>
            <person name="Wang C.M."/>
            <person name="Zheng Y."/>
            <person name="Sakai Y."/>
            <person name="Toyoda A."/>
            <person name="Minakuchi Y."/>
            <person name="Abe K."/>
            <person name="Yokota A."/>
            <person name="Yabe S."/>
        </authorList>
    </citation>
    <scope>NUCLEOTIDE SEQUENCE [LARGE SCALE GENOMIC DNA]</scope>
    <source>
        <strain evidence="14">Uno16</strain>
    </source>
</reference>
<protein>
    <recommendedName>
        <fullName evidence="3 6">Beta-galactosidase</fullName>
        <shortName evidence="6">Beta-gal</shortName>
        <ecNumber evidence="3 6">3.2.1.23</ecNumber>
    </recommendedName>
</protein>
<proteinExistence type="inferred from homology"/>
<feature type="binding site" evidence="8">
    <location>
        <position position="111"/>
    </location>
    <ligand>
        <name>substrate</name>
    </ligand>
</feature>
<feature type="binding site" evidence="9">
    <location>
        <position position="158"/>
    </location>
    <ligand>
        <name>Zn(2+)</name>
        <dbReference type="ChEBI" id="CHEBI:29105"/>
    </ligand>
</feature>
<feature type="domain" description="Beta-galactosidase trimerisation" evidence="11">
    <location>
        <begin position="394"/>
        <end position="602"/>
    </location>
</feature>
<dbReference type="PANTHER" id="PTHR36447:SF1">
    <property type="entry name" value="BETA-GALACTOSIDASE GANA"/>
    <property type="match status" value="1"/>
</dbReference>
<evidence type="ECO:0000259" key="11">
    <source>
        <dbReference type="Pfam" id="PF08532"/>
    </source>
</evidence>
<dbReference type="EC" id="3.2.1.23" evidence="3 6"/>
<evidence type="ECO:0000256" key="6">
    <source>
        <dbReference type="PIRNR" id="PIRNR001084"/>
    </source>
</evidence>
<dbReference type="GO" id="GO:0004565">
    <property type="term" value="F:beta-galactosidase activity"/>
    <property type="evidence" value="ECO:0007669"/>
    <property type="project" value="UniProtKB-EC"/>
</dbReference>
<dbReference type="InterPro" id="IPR003476">
    <property type="entry name" value="Glyco_hydro_42"/>
</dbReference>